<name>A0A7K1REW6_AGRVI</name>
<dbReference type="PROSITE" id="PS51257">
    <property type="entry name" value="PROKAR_LIPOPROTEIN"/>
    <property type="match status" value="1"/>
</dbReference>
<protein>
    <recommendedName>
        <fullName evidence="3">Siderophore biosynthesis protein</fullName>
    </recommendedName>
</protein>
<dbReference type="InterPro" id="IPR036388">
    <property type="entry name" value="WH-like_DNA-bd_sf"/>
</dbReference>
<dbReference type="InterPro" id="IPR036390">
    <property type="entry name" value="WH_DNA-bd_sf"/>
</dbReference>
<organism evidence="1 2">
    <name type="scientific">Agrobacterium vitis</name>
    <name type="common">Rhizobium vitis</name>
    <dbReference type="NCBI Taxonomy" id="373"/>
    <lineage>
        <taxon>Bacteria</taxon>
        <taxon>Pseudomonadati</taxon>
        <taxon>Pseudomonadota</taxon>
        <taxon>Alphaproteobacteria</taxon>
        <taxon>Hyphomicrobiales</taxon>
        <taxon>Rhizobiaceae</taxon>
        <taxon>Rhizobium/Agrobacterium group</taxon>
        <taxon>Agrobacterium</taxon>
    </lineage>
</organism>
<evidence type="ECO:0008006" key="3">
    <source>
        <dbReference type="Google" id="ProtNLM"/>
    </source>
</evidence>
<dbReference type="Gene3D" id="1.10.10.10">
    <property type="entry name" value="Winged helix-like DNA-binding domain superfamily/Winged helix DNA-binding domain"/>
    <property type="match status" value="1"/>
</dbReference>
<dbReference type="AlphaFoldDB" id="A0A7K1REW6"/>
<sequence length="135" mass="15008">MMHFTRETMTVLAVLTACACRPGRKLAFRELTELHNGPTGEVVKSILLLLRHELLHREPDGRVMLAINPASVTLGTILRLTQPDLLQWDKQQSHRQHNVFSLAVEAASVNFVRMADQFTLADLIEDGPSGTCHAA</sequence>
<evidence type="ECO:0000313" key="2">
    <source>
        <dbReference type="Proteomes" id="UP000440716"/>
    </source>
</evidence>
<evidence type="ECO:0000313" key="1">
    <source>
        <dbReference type="EMBL" id="MVA56545.1"/>
    </source>
</evidence>
<dbReference type="Proteomes" id="UP000440716">
    <property type="component" value="Unassembled WGS sequence"/>
</dbReference>
<reference evidence="1 2" key="1">
    <citation type="submission" date="2019-12" db="EMBL/GenBank/DDBJ databases">
        <title>Whole-genome sequencing of Allorhizobium vitis.</title>
        <authorList>
            <person name="Gan H.M."/>
            <person name="Szegedi E."/>
            <person name="Burr T."/>
            <person name="Savka M.A."/>
        </authorList>
    </citation>
    <scope>NUCLEOTIDE SEQUENCE [LARGE SCALE GENOMIC DNA]</scope>
    <source>
        <strain evidence="1 2">CG415</strain>
    </source>
</reference>
<accession>A0A7K1REW6</accession>
<gene>
    <name evidence="1" type="ORF">GOZ88_10510</name>
</gene>
<dbReference type="SUPFAM" id="SSF46785">
    <property type="entry name" value="Winged helix' DNA-binding domain"/>
    <property type="match status" value="1"/>
</dbReference>
<dbReference type="RefSeq" id="WP_156591146.1">
    <property type="nucleotide sequence ID" value="NZ_WPHU01000004.1"/>
</dbReference>
<comment type="caution">
    <text evidence="1">The sequence shown here is derived from an EMBL/GenBank/DDBJ whole genome shotgun (WGS) entry which is preliminary data.</text>
</comment>
<dbReference type="EMBL" id="WPHU01000004">
    <property type="protein sequence ID" value="MVA56545.1"/>
    <property type="molecule type" value="Genomic_DNA"/>
</dbReference>
<proteinExistence type="predicted"/>